<feature type="compositionally biased region" description="Acidic residues" evidence="1">
    <location>
        <begin position="412"/>
        <end position="427"/>
    </location>
</feature>
<dbReference type="EMBL" id="CALLCH030000018">
    <property type="protein sequence ID" value="CAI4218512.1"/>
    <property type="molecule type" value="Genomic_DNA"/>
</dbReference>
<feature type="compositionally biased region" description="Basic and acidic residues" evidence="1">
    <location>
        <begin position="429"/>
        <end position="448"/>
    </location>
</feature>
<feature type="compositionally biased region" description="Basic residues" evidence="1">
    <location>
        <begin position="296"/>
        <end position="311"/>
    </location>
</feature>
<evidence type="ECO:0000259" key="2">
    <source>
        <dbReference type="Pfam" id="PF10680"/>
    </source>
</evidence>
<reference evidence="3" key="1">
    <citation type="submission" date="2022-11" db="EMBL/GenBank/DDBJ databases">
        <authorList>
            <person name="Scott C."/>
            <person name="Bruce N."/>
        </authorList>
    </citation>
    <scope>NUCLEOTIDE SEQUENCE</scope>
</reference>
<dbReference type="AlphaFoldDB" id="A0A9P1H864"/>
<evidence type="ECO:0000313" key="4">
    <source>
        <dbReference type="Proteomes" id="UP000838763"/>
    </source>
</evidence>
<feature type="domain" description="Rrn9" evidence="2">
    <location>
        <begin position="57"/>
        <end position="119"/>
    </location>
</feature>
<dbReference type="InterPro" id="IPR019622">
    <property type="entry name" value="Rrn9_dom"/>
</dbReference>
<feature type="compositionally biased region" description="Basic and acidic residues" evidence="1">
    <location>
        <begin position="200"/>
        <end position="222"/>
    </location>
</feature>
<comment type="caution">
    <text evidence="3">The sequence shown here is derived from an EMBL/GenBank/DDBJ whole genome shotgun (WGS) entry which is preliminary data.</text>
</comment>
<keyword evidence="4" id="KW-1185">Reference proteome</keyword>
<feature type="region of interest" description="Disordered" evidence="1">
    <location>
        <begin position="1"/>
        <end position="42"/>
    </location>
</feature>
<accession>A0A9P1H864</accession>
<feature type="compositionally biased region" description="Pro residues" evidence="1">
    <location>
        <begin position="386"/>
        <end position="397"/>
    </location>
</feature>
<organism evidence="3 4">
    <name type="scientific">Parascedosporium putredinis</name>
    <dbReference type="NCBI Taxonomy" id="1442378"/>
    <lineage>
        <taxon>Eukaryota</taxon>
        <taxon>Fungi</taxon>
        <taxon>Dikarya</taxon>
        <taxon>Ascomycota</taxon>
        <taxon>Pezizomycotina</taxon>
        <taxon>Sordariomycetes</taxon>
        <taxon>Hypocreomycetidae</taxon>
        <taxon>Microascales</taxon>
        <taxon>Microascaceae</taxon>
        <taxon>Parascedosporium</taxon>
    </lineage>
</organism>
<proteinExistence type="predicted"/>
<gene>
    <name evidence="3" type="ORF">PPNO1_LOCUS8094</name>
</gene>
<feature type="region of interest" description="Disordered" evidence="1">
    <location>
        <begin position="165"/>
        <end position="233"/>
    </location>
</feature>
<dbReference type="Pfam" id="PF10680">
    <property type="entry name" value="RRN9"/>
    <property type="match status" value="1"/>
</dbReference>
<feature type="compositionally biased region" description="Acidic residues" evidence="1">
    <location>
        <begin position="179"/>
        <end position="199"/>
    </location>
</feature>
<feature type="compositionally biased region" description="Basic and acidic residues" evidence="1">
    <location>
        <begin position="12"/>
        <end position="24"/>
    </location>
</feature>
<evidence type="ECO:0000256" key="1">
    <source>
        <dbReference type="SAM" id="MobiDB-lite"/>
    </source>
</evidence>
<feature type="compositionally biased region" description="Basic and acidic residues" evidence="1">
    <location>
        <begin position="351"/>
        <end position="361"/>
    </location>
</feature>
<dbReference type="Proteomes" id="UP000838763">
    <property type="component" value="Unassembled WGS sequence"/>
</dbReference>
<protein>
    <recommendedName>
        <fullName evidence="2">Rrn9 domain-containing protein</fullName>
    </recommendedName>
</protein>
<dbReference type="OrthoDB" id="5412288at2759"/>
<feature type="region of interest" description="Disordered" evidence="1">
    <location>
        <begin position="377"/>
        <end position="460"/>
    </location>
</feature>
<evidence type="ECO:0000313" key="3">
    <source>
        <dbReference type="EMBL" id="CAI4218512.1"/>
    </source>
</evidence>
<sequence>MDSSAPPTPTEEWDKTTDSIHSDSSDELYNSRPNRWRGSKASWRSRNEGDRAVYTALEALRHSDLSVHLYNAFALKKGPRMTISQTGELLGYESVVGKWAPPRAWTAWPMGVEYVPSDDLMPMQPLDEDSGLTFRKMERTFPRTALAEEVAALILRAAKEKFLRREEEQEMRGDAQNNDQEDVLTGGEEDNSEAEQDSDLEMKDARGHSAEDRSISRDREMSPEMIGVPSADDEASNALLQPVVGDIISKLEKTLLSLHNMMVATIQSVDDRDDDDSEDGGVGGSANRPRQGPTPKKARRSISRSPKKRRRAPSEAAPPRGRRLAVAVPEPLPVKRDAQQSLRVPGPAAGRPRDSVRKREDRLLSLVPRDWRTVLGAASMSGFSPPTTPRPTTPDPPSTLVHTPLPSTTNADENDVDDDDDDDDAELAEIIRLRLRGRELLRSQDHTRPLRPPPAHGSPLEVKARVLPKTF</sequence>
<name>A0A9P1H864_9PEZI</name>
<feature type="region of interest" description="Disordered" evidence="1">
    <location>
        <begin position="269"/>
        <end position="361"/>
    </location>
</feature>